<keyword evidence="4" id="KW-0804">Transcription</keyword>
<evidence type="ECO:0000313" key="7">
    <source>
        <dbReference type="Proteomes" id="UP000476064"/>
    </source>
</evidence>
<dbReference type="CDD" id="cd06267">
    <property type="entry name" value="PBP1_LacI_sugar_binding-like"/>
    <property type="match status" value="1"/>
</dbReference>
<dbReference type="GO" id="GO:0003700">
    <property type="term" value="F:DNA-binding transcription factor activity"/>
    <property type="evidence" value="ECO:0007669"/>
    <property type="project" value="TreeGrafter"/>
</dbReference>
<dbReference type="PANTHER" id="PTHR30146">
    <property type="entry name" value="LACI-RELATED TRANSCRIPTIONAL REPRESSOR"/>
    <property type="match status" value="1"/>
</dbReference>
<dbReference type="InterPro" id="IPR010982">
    <property type="entry name" value="Lambda_DNA-bd_dom_sf"/>
</dbReference>
<dbReference type="InterPro" id="IPR028082">
    <property type="entry name" value="Peripla_BP_I"/>
</dbReference>
<accession>A0A6C0G489</accession>
<dbReference type="PROSITE" id="PS50932">
    <property type="entry name" value="HTH_LACI_2"/>
    <property type="match status" value="1"/>
</dbReference>
<dbReference type="EMBL" id="CP048209">
    <property type="protein sequence ID" value="QHT59645.1"/>
    <property type="molecule type" value="Genomic_DNA"/>
</dbReference>
<dbReference type="RefSeq" id="WP_162355711.1">
    <property type="nucleotide sequence ID" value="NZ_CP048209.1"/>
</dbReference>
<feature type="domain" description="HTH lacI-type" evidence="5">
    <location>
        <begin position="2"/>
        <end position="56"/>
    </location>
</feature>
<dbReference type="SUPFAM" id="SSF47413">
    <property type="entry name" value="lambda repressor-like DNA-binding domains"/>
    <property type="match status" value="1"/>
</dbReference>
<dbReference type="SUPFAM" id="SSF53822">
    <property type="entry name" value="Periplasmic binding protein-like I"/>
    <property type="match status" value="1"/>
</dbReference>
<evidence type="ECO:0000256" key="1">
    <source>
        <dbReference type="ARBA" id="ARBA00022491"/>
    </source>
</evidence>
<gene>
    <name evidence="6" type="ORF">GXP70_06560</name>
</gene>
<dbReference type="InterPro" id="IPR046335">
    <property type="entry name" value="LacI/GalR-like_sensor"/>
</dbReference>
<reference evidence="6 7" key="1">
    <citation type="submission" date="2020-01" db="EMBL/GenBank/DDBJ databases">
        <title>Paenibacillus sp. nov., isolated from tomato rhizosphere.</title>
        <authorList>
            <person name="Weon H.-Y."/>
            <person name="Lee S.A."/>
        </authorList>
    </citation>
    <scope>NUCLEOTIDE SEQUENCE [LARGE SCALE GENOMIC DNA]</scope>
    <source>
        <strain evidence="6 7">12200R-189</strain>
    </source>
</reference>
<keyword evidence="7" id="KW-1185">Reference proteome</keyword>
<sequence>MATIKDIAKRAGVSISTVSYALNGSPKVTNETTEKILAVAKELNYIPNAAARSLKTRETKIIGIFLTDFSGAFYGDLLQGTKELLVRKGYELIVCSGKQSRWMLPERMIDGAIILDVTFDSEELIRYADRGHKLVVLDRELTHPNINQVLLDNKAGATLATEHLIEEGHRKIYAVTGPSGSFDSKQRLHAVMQVVERTAGITLAIIEGDFNKEGGEHAAKRIMAEHADGQAAAAVFCFNDEMAIGMMNYIAEHHPETRVGEHIHIVGFDNLELAAYSQPRLTTIDYSKRKWGALAAEQLVKLISGAEVENERIYVTLMKGKSVGTA</sequence>
<protein>
    <submittedName>
        <fullName evidence="6">LacI family transcriptional regulator</fullName>
    </submittedName>
</protein>
<dbReference type="AlphaFoldDB" id="A0A6C0G489"/>
<dbReference type="Gene3D" id="1.10.260.40">
    <property type="entry name" value="lambda repressor-like DNA-binding domains"/>
    <property type="match status" value="1"/>
</dbReference>
<dbReference type="InterPro" id="IPR000843">
    <property type="entry name" value="HTH_LacI"/>
</dbReference>
<dbReference type="PROSITE" id="PS00356">
    <property type="entry name" value="HTH_LACI_1"/>
    <property type="match status" value="1"/>
</dbReference>
<evidence type="ECO:0000313" key="6">
    <source>
        <dbReference type="EMBL" id="QHT59645.1"/>
    </source>
</evidence>
<dbReference type="Pfam" id="PF00356">
    <property type="entry name" value="LacI"/>
    <property type="match status" value="1"/>
</dbReference>
<dbReference type="Gene3D" id="3.40.50.2300">
    <property type="match status" value="2"/>
</dbReference>
<dbReference type="PRINTS" id="PR00036">
    <property type="entry name" value="HTHLACI"/>
</dbReference>
<dbReference type="PANTHER" id="PTHR30146:SF148">
    <property type="entry name" value="HTH-TYPE TRANSCRIPTIONAL REPRESSOR PURR-RELATED"/>
    <property type="match status" value="1"/>
</dbReference>
<keyword evidence="2" id="KW-0805">Transcription regulation</keyword>
<dbReference type="Proteomes" id="UP000476064">
    <property type="component" value="Chromosome"/>
</dbReference>
<evidence type="ECO:0000256" key="2">
    <source>
        <dbReference type="ARBA" id="ARBA00023015"/>
    </source>
</evidence>
<name>A0A6C0G489_9BACL</name>
<dbReference type="GO" id="GO:0000976">
    <property type="term" value="F:transcription cis-regulatory region binding"/>
    <property type="evidence" value="ECO:0007669"/>
    <property type="project" value="TreeGrafter"/>
</dbReference>
<organism evidence="6 7">
    <name type="scientific">Paenibacillus lycopersici</name>
    <dbReference type="NCBI Taxonomy" id="2704462"/>
    <lineage>
        <taxon>Bacteria</taxon>
        <taxon>Bacillati</taxon>
        <taxon>Bacillota</taxon>
        <taxon>Bacilli</taxon>
        <taxon>Bacillales</taxon>
        <taxon>Paenibacillaceae</taxon>
        <taxon>Paenibacillus</taxon>
    </lineage>
</organism>
<keyword evidence="1" id="KW-0678">Repressor</keyword>
<dbReference type="KEGG" id="plyc:GXP70_06560"/>
<proteinExistence type="predicted"/>
<dbReference type="Pfam" id="PF13377">
    <property type="entry name" value="Peripla_BP_3"/>
    <property type="match status" value="1"/>
</dbReference>
<evidence type="ECO:0000259" key="5">
    <source>
        <dbReference type="PROSITE" id="PS50932"/>
    </source>
</evidence>
<dbReference type="CDD" id="cd01392">
    <property type="entry name" value="HTH_LacI"/>
    <property type="match status" value="1"/>
</dbReference>
<evidence type="ECO:0000256" key="4">
    <source>
        <dbReference type="ARBA" id="ARBA00023163"/>
    </source>
</evidence>
<keyword evidence="3" id="KW-0238">DNA-binding</keyword>
<evidence type="ECO:0000256" key="3">
    <source>
        <dbReference type="ARBA" id="ARBA00023125"/>
    </source>
</evidence>
<dbReference type="SMART" id="SM00354">
    <property type="entry name" value="HTH_LACI"/>
    <property type="match status" value="1"/>
</dbReference>